<sequence>MCYRMEQIIERYQKMTGTCIPDHDSREQLYGELAMLRKDSRRLHSNMRRYTGEDMSSIPFEELDAVEQELERAVNKVRHRKNELLHQQLENLRRKVNLLINISDSGASCRAGISTGGDRSKAGGASASLGSIPILWRTQ</sequence>
<protein>
    <submittedName>
        <fullName evidence="1">Uncharacterized protein</fullName>
    </submittedName>
</protein>
<name>A0ACC4C951_POPAL</name>
<comment type="caution">
    <text evidence="1">The sequence shown here is derived from an EMBL/GenBank/DDBJ whole genome shotgun (WGS) entry which is preliminary data.</text>
</comment>
<evidence type="ECO:0000313" key="1">
    <source>
        <dbReference type="EMBL" id="KAL3591707.1"/>
    </source>
</evidence>
<dbReference type="EMBL" id="RCHU02000005">
    <property type="protein sequence ID" value="KAL3591707.1"/>
    <property type="molecule type" value="Genomic_DNA"/>
</dbReference>
<keyword evidence="2" id="KW-1185">Reference proteome</keyword>
<organism evidence="1 2">
    <name type="scientific">Populus alba</name>
    <name type="common">White poplar</name>
    <dbReference type="NCBI Taxonomy" id="43335"/>
    <lineage>
        <taxon>Eukaryota</taxon>
        <taxon>Viridiplantae</taxon>
        <taxon>Streptophyta</taxon>
        <taxon>Embryophyta</taxon>
        <taxon>Tracheophyta</taxon>
        <taxon>Spermatophyta</taxon>
        <taxon>Magnoliopsida</taxon>
        <taxon>eudicotyledons</taxon>
        <taxon>Gunneridae</taxon>
        <taxon>Pentapetalae</taxon>
        <taxon>rosids</taxon>
        <taxon>fabids</taxon>
        <taxon>Malpighiales</taxon>
        <taxon>Salicaceae</taxon>
        <taxon>Saliceae</taxon>
        <taxon>Populus</taxon>
    </lineage>
</organism>
<gene>
    <name evidence="1" type="ORF">D5086_010347</name>
</gene>
<dbReference type="Proteomes" id="UP000309997">
    <property type="component" value="Unassembled WGS sequence"/>
</dbReference>
<accession>A0ACC4C951</accession>
<evidence type="ECO:0000313" key="2">
    <source>
        <dbReference type="Proteomes" id="UP000309997"/>
    </source>
</evidence>
<proteinExistence type="predicted"/>
<reference evidence="1 2" key="1">
    <citation type="journal article" date="2024" name="Plant Biotechnol. J.">
        <title>Genome and CRISPR/Cas9 system of a widespread forest tree (Populus alba) in the world.</title>
        <authorList>
            <person name="Liu Y.J."/>
            <person name="Jiang P.F."/>
            <person name="Han X.M."/>
            <person name="Li X.Y."/>
            <person name="Wang H.M."/>
            <person name="Wang Y.J."/>
            <person name="Wang X.X."/>
            <person name="Zeng Q.Y."/>
        </authorList>
    </citation>
    <scope>NUCLEOTIDE SEQUENCE [LARGE SCALE GENOMIC DNA]</scope>
    <source>
        <strain evidence="2">cv. PAL-ZL1</strain>
    </source>
</reference>